<dbReference type="PANTHER" id="PTHR43537">
    <property type="entry name" value="TRANSCRIPTIONAL REGULATOR, GNTR FAMILY"/>
    <property type="match status" value="1"/>
</dbReference>
<dbReference type="Pfam" id="PF07729">
    <property type="entry name" value="FCD"/>
    <property type="match status" value="1"/>
</dbReference>
<dbReference type="EMBL" id="CM001377">
    <property type="protein sequence ID" value="EHM10756.1"/>
    <property type="molecule type" value="Genomic_DNA"/>
</dbReference>
<dbReference type="InterPro" id="IPR036388">
    <property type="entry name" value="WH-like_DNA-bd_sf"/>
</dbReference>
<dbReference type="SUPFAM" id="SSF48008">
    <property type="entry name" value="GntR ligand-binding domain-like"/>
    <property type="match status" value="1"/>
</dbReference>
<dbReference type="SMART" id="SM00345">
    <property type="entry name" value="HTH_GNTR"/>
    <property type="match status" value="1"/>
</dbReference>
<sequence>MTDLKELKELAERREGDLAAPYLIASVLREAIYRGMLPEGHQLHQAQLALMMGVSPIPLREALRILESEGLVAFRGHKGAYVTSLSVEEARELYEMVCQLETHLLNLAFPRITRSVLEEAEGVLDRMERVEDCIAWRDLNERFHNLLYEPAERPLIMSVLARFRQNTDRNIRMHLASMREESERQHRRLLQLIAEGDQEGAVEALRRHLEYTSNDLQTCMRRHGRSALPQRR</sequence>
<dbReference type="RefSeq" id="WP_006584251.1">
    <property type="nucleotide sequence ID" value="NZ_CM001377.1"/>
</dbReference>
<dbReference type="InterPro" id="IPR000524">
    <property type="entry name" value="Tscrpt_reg_HTH_GntR"/>
</dbReference>
<name>H0UQB8_9BACT</name>
<dbReference type="PROSITE" id="PS50949">
    <property type="entry name" value="HTH_GNTR"/>
    <property type="match status" value="1"/>
</dbReference>
<keyword evidence="2" id="KW-0238">DNA-binding</keyword>
<evidence type="ECO:0000256" key="3">
    <source>
        <dbReference type="ARBA" id="ARBA00023163"/>
    </source>
</evidence>
<dbReference type="InterPro" id="IPR011711">
    <property type="entry name" value="GntR_C"/>
</dbReference>
<dbReference type="Gene3D" id="1.10.10.10">
    <property type="entry name" value="Winged helix-like DNA-binding domain superfamily/Winged helix DNA-binding domain"/>
    <property type="match status" value="1"/>
</dbReference>
<dbReference type="InterPro" id="IPR036390">
    <property type="entry name" value="WH_DNA-bd_sf"/>
</dbReference>
<dbReference type="InterPro" id="IPR008920">
    <property type="entry name" value="TF_FadR/GntR_C"/>
</dbReference>
<dbReference type="HOGENOM" id="CLU_017584_5_4_0"/>
<evidence type="ECO:0000259" key="4">
    <source>
        <dbReference type="PROSITE" id="PS50949"/>
    </source>
</evidence>
<reference evidence="5 6" key="1">
    <citation type="submission" date="2011-10" db="EMBL/GenBank/DDBJ databases">
        <title>The Noncontiguous Finished genome of Thermanaerovibrio velox DSM 12556.</title>
        <authorList>
            <consortium name="US DOE Joint Genome Institute (JGI-PGF)"/>
            <person name="Lucas S."/>
            <person name="Copeland A."/>
            <person name="Lapidus A."/>
            <person name="Glavina del Rio T."/>
            <person name="Dalin E."/>
            <person name="Tice H."/>
            <person name="Bruce D."/>
            <person name="Goodwin L."/>
            <person name="Pitluck S."/>
            <person name="Peters L."/>
            <person name="Mikhailova N."/>
            <person name="Teshima H."/>
            <person name="Kyrpides N."/>
            <person name="Mavromatis K."/>
            <person name="Ivanova N."/>
            <person name="Markowitz V."/>
            <person name="Cheng J.-F."/>
            <person name="Hugenholtz P."/>
            <person name="Woyke T."/>
            <person name="Wu D."/>
            <person name="Spring S."/>
            <person name="Brambilla E.-M."/>
            <person name="Klenk H.-P."/>
            <person name="Eisen J.A."/>
        </authorList>
    </citation>
    <scope>NUCLEOTIDE SEQUENCE [LARGE SCALE GENOMIC DNA]</scope>
    <source>
        <strain evidence="5 6">DSM 12556</strain>
    </source>
</reference>
<dbReference type="AlphaFoldDB" id="H0UQB8"/>
<protein>
    <submittedName>
        <fullName evidence="5">Transcriptional regulator</fullName>
    </submittedName>
</protein>
<organism evidence="5 6">
    <name type="scientific">Thermanaerovibrio velox DSM 12556</name>
    <dbReference type="NCBI Taxonomy" id="926567"/>
    <lineage>
        <taxon>Bacteria</taxon>
        <taxon>Thermotogati</taxon>
        <taxon>Synergistota</taxon>
        <taxon>Synergistia</taxon>
        <taxon>Synergistales</taxon>
        <taxon>Synergistaceae</taxon>
        <taxon>Thermanaerovibrio</taxon>
    </lineage>
</organism>
<dbReference type="Proteomes" id="UP000005730">
    <property type="component" value="Chromosome"/>
</dbReference>
<dbReference type="SUPFAM" id="SSF46785">
    <property type="entry name" value="Winged helix' DNA-binding domain"/>
    <property type="match status" value="1"/>
</dbReference>
<dbReference type="eggNOG" id="COG1802">
    <property type="taxonomic scope" value="Bacteria"/>
</dbReference>
<keyword evidence="6" id="KW-1185">Reference proteome</keyword>
<evidence type="ECO:0000313" key="6">
    <source>
        <dbReference type="Proteomes" id="UP000005730"/>
    </source>
</evidence>
<gene>
    <name evidence="5" type="ORF">TheveDRAFT_1638</name>
</gene>
<dbReference type="Gene3D" id="1.20.120.530">
    <property type="entry name" value="GntR ligand-binding domain-like"/>
    <property type="match status" value="1"/>
</dbReference>
<evidence type="ECO:0000313" key="5">
    <source>
        <dbReference type="EMBL" id="EHM10756.1"/>
    </source>
</evidence>
<evidence type="ECO:0000256" key="2">
    <source>
        <dbReference type="ARBA" id="ARBA00023125"/>
    </source>
</evidence>
<accession>H0UQB8</accession>
<evidence type="ECO:0000256" key="1">
    <source>
        <dbReference type="ARBA" id="ARBA00023015"/>
    </source>
</evidence>
<dbReference type="STRING" id="926567.TheveDRAFT_1638"/>
<feature type="domain" description="HTH gntR-type" evidence="4">
    <location>
        <begin position="18"/>
        <end position="85"/>
    </location>
</feature>
<dbReference type="PANTHER" id="PTHR43537:SF41">
    <property type="entry name" value="TRANSCRIPTIONAL REGULATORY PROTEIN"/>
    <property type="match status" value="1"/>
</dbReference>
<dbReference type="GO" id="GO:0003677">
    <property type="term" value="F:DNA binding"/>
    <property type="evidence" value="ECO:0007669"/>
    <property type="project" value="UniProtKB-KW"/>
</dbReference>
<proteinExistence type="predicted"/>
<dbReference type="Pfam" id="PF00392">
    <property type="entry name" value="GntR"/>
    <property type="match status" value="1"/>
</dbReference>
<keyword evidence="3" id="KW-0804">Transcription</keyword>
<dbReference type="SMART" id="SM00895">
    <property type="entry name" value="FCD"/>
    <property type="match status" value="1"/>
</dbReference>
<keyword evidence="1" id="KW-0805">Transcription regulation</keyword>
<dbReference type="GO" id="GO:0003700">
    <property type="term" value="F:DNA-binding transcription factor activity"/>
    <property type="evidence" value="ECO:0007669"/>
    <property type="project" value="InterPro"/>
</dbReference>